<dbReference type="InterPro" id="IPR019587">
    <property type="entry name" value="Polyketide_cyclase/dehydratase"/>
</dbReference>
<dbReference type="InterPro" id="IPR023393">
    <property type="entry name" value="START-like_dom_sf"/>
</dbReference>
<proteinExistence type="predicted"/>
<feature type="transmembrane region" description="Helical" evidence="1">
    <location>
        <begin position="6"/>
        <end position="25"/>
    </location>
</feature>
<keyword evidence="1" id="KW-1133">Transmembrane helix</keyword>
<keyword evidence="1" id="KW-0812">Transmembrane</keyword>
<keyword evidence="1" id="KW-0472">Membrane</keyword>
<dbReference type="Proteomes" id="UP000243904">
    <property type="component" value="Chromosome I"/>
</dbReference>
<organism evidence="2 3">
    <name type="scientific">Bradyrhizobium canariense</name>
    <dbReference type="NCBI Taxonomy" id="255045"/>
    <lineage>
        <taxon>Bacteria</taxon>
        <taxon>Pseudomonadati</taxon>
        <taxon>Pseudomonadota</taxon>
        <taxon>Alphaproteobacteria</taxon>
        <taxon>Hyphomicrobiales</taxon>
        <taxon>Nitrobacteraceae</taxon>
        <taxon>Bradyrhizobium</taxon>
    </lineage>
</organism>
<dbReference type="AlphaFoldDB" id="A0A1H2AAW5"/>
<gene>
    <name evidence="2" type="ORF">SAMN05444158_5992</name>
</gene>
<evidence type="ECO:0000256" key="1">
    <source>
        <dbReference type="SAM" id="Phobius"/>
    </source>
</evidence>
<protein>
    <submittedName>
        <fullName evidence="2">Polyketide cyclase / dehydrase and lipid transport</fullName>
    </submittedName>
</protein>
<dbReference type="Gene3D" id="3.30.530.20">
    <property type="match status" value="1"/>
</dbReference>
<accession>A0A1H2AAW5</accession>
<name>A0A1H2AAW5_9BRAD</name>
<evidence type="ECO:0000313" key="2">
    <source>
        <dbReference type="EMBL" id="SDT42636.1"/>
    </source>
</evidence>
<reference evidence="3" key="1">
    <citation type="submission" date="2016-10" db="EMBL/GenBank/DDBJ databases">
        <authorList>
            <person name="Varghese N."/>
            <person name="Submissions S."/>
        </authorList>
    </citation>
    <scope>NUCLEOTIDE SEQUENCE [LARGE SCALE GENOMIC DNA]</scope>
    <source>
        <strain evidence="3">GAS369</strain>
    </source>
</reference>
<dbReference type="RefSeq" id="WP_146689877.1">
    <property type="nucleotide sequence ID" value="NZ_LT629750.1"/>
</dbReference>
<keyword evidence="3" id="KW-1185">Reference proteome</keyword>
<sequence>MFEIIAIVAVVLAIAIAIVLILAAIKPETFSVERAISVKAPADKIFPLINDFHQWGSWSPYENKDPAMNRSYSGAASGKGAVYAWEGNSNVGSGRMEILDISVPSKILIKLDFFKPFEGHNTAEFIMLPQGDATNPTTDLTWTMRGPAPFMSKVMQVFMNLDRMIGKDFEIGLANLKRLTEK</sequence>
<dbReference type="EMBL" id="LT629750">
    <property type="protein sequence ID" value="SDT42636.1"/>
    <property type="molecule type" value="Genomic_DNA"/>
</dbReference>
<dbReference type="SUPFAM" id="SSF55961">
    <property type="entry name" value="Bet v1-like"/>
    <property type="match status" value="1"/>
</dbReference>
<dbReference type="CDD" id="cd07818">
    <property type="entry name" value="SRPBCC_1"/>
    <property type="match status" value="1"/>
</dbReference>
<dbReference type="Pfam" id="PF10604">
    <property type="entry name" value="Polyketide_cyc2"/>
    <property type="match status" value="1"/>
</dbReference>
<evidence type="ECO:0000313" key="3">
    <source>
        <dbReference type="Proteomes" id="UP000243904"/>
    </source>
</evidence>